<dbReference type="AlphaFoldDB" id="V5RI36"/>
<dbReference type="Proteomes" id="UP000018550">
    <property type="component" value="Chromosome"/>
</dbReference>
<keyword evidence="1" id="KW-0175">Coiled coil</keyword>
<gene>
    <name evidence="2" type="ORF">SAPIS_v1c03630</name>
</gene>
<reference evidence="2 3" key="1">
    <citation type="journal article" date="2014" name="Genome Announc.">
        <title>Complete Genome Sequence of Spiroplasma apis B31T (ATCC 33834), a Bacterium Associated with May Disease of Honeybees (Apis mellifera).</title>
        <authorList>
            <person name="Ku C."/>
            <person name="Lo W.S."/>
            <person name="Chen L.L."/>
            <person name="Kuo C.H."/>
        </authorList>
    </citation>
    <scope>NUCLEOTIDE SEQUENCE [LARGE SCALE GENOMIC DNA]</scope>
    <source>
        <strain evidence="2">B31</strain>
    </source>
</reference>
<dbReference type="KEGG" id="sapi:SAPIS_v1c03630"/>
<protein>
    <submittedName>
        <fullName evidence="2">Uncharacterized protein</fullName>
    </submittedName>
</protein>
<organism evidence="2 3">
    <name type="scientific">Spiroplasma apis B31</name>
    <dbReference type="NCBI Taxonomy" id="1276258"/>
    <lineage>
        <taxon>Bacteria</taxon>
        <taxon>Bacillati</taxon>
        <taxon>Mycoplasmatota</taxon>
        <taxon>Mollicutes</taxon>
        <taxon>Entomoplasmatales</taxon>
        <taxon>Spiroplasmataceae</taxon>
        <taxon>Spiroplasma</taxon>
    </lineage>
</organism>
<sequence>MAATKKSASKKTNNSESVESFGYIFQPFSPKSLALIHKYNLQTDESYKKLITSFERIDSLPDEDPRKINLVQLWEAEFNRLFKFFWENYTRGQKKSTDGISGWKERLDVKPLATSPAEKRKDFMSRLSPGANNSGRLTKEEIMSRAGYQSKVTSEQFNFTATPKTGKNLHEIENILNDVTMQVEEEEKIIEPESILDNSFKNNQNVEENKFVDEETEIMTQEAKPDPNLLAFVNGSLDSENKSEETKTESKVTENNANGYVANENMSREEFNIRNNIEAVEPIRDENEKDLSALELGIDFFQNYSEIQPNSIHTLKKKNQPIAYNEKDELIKPDKRNIIPKDGFEVFINTERNSIDGKQNFDIKTGESSKPYHEIKPIGHYNMNYDYMKRPSMQELLESNRREGKAIDEMTEKIEYLRELRNERRHRINMMKVERANSYIVARARRLAEERELRRIKKRDELNLKAIEKADRLRRMQERQKLIELMRERQMRRSEEKRVATVLKLERDRRVERDAKYRSEIASIDAEIRREQELIKNTELKMKAYFTRVHDEKLFDESLKLAKKAKKLSRLDDEEERLLQIEERKRREKVERISKKFNENLK</sequence>
<feature type="coiled-coil region" evidence="1">
    <location>
        <begin position="521"/>
        <end position="591"/>
    </location>
</feature>
<keyword evidence="3" id="KW-1185">Reference proteome</keyword>
<proteinExistence type="predicted"/>
<accession>V5RI36</accession>
<evidence type="ECO:0000313" key="3">
    <source>
        <dbReference type="Proteomes" id="UP000018550"/>
    </source>
</evidence>
<dbReference type="RefSeq" id="WP_023789143.1">
    <property type="nucleotide sequence ID" value="NC_022998.1"/>
</dbReference>
<name>V5RI36_SPIAP</name>
<evidence type="ECO:0000313" key="2">
    <source>
        <dbReference type="EMBL" id="AHB36209.1"/>
    </source>
</evidence>
<dbReference type="STRING" id="1276258.SAPIS_v1c03630"/>
<dbReference type="OrthoDB" id="387320at2"/>
<evidence type="ECO:0000256" key="1">
    <source>
        <dbReference type="SAM" id="Coils"/>
    </source>
</evidence>
<dbReference type="EMBL" id="CP006682">
    <property type="protein sequence ID" value="AHB36209.1"/>
    <property type="molecule type" value="Genomic_DNA"/>
</dbReference>
<dbReference type="PATRIC" id="fig|1276258.3.peg.360"/>
<dbReference type="HOGENOM" id="CLU_457760_0_0_14"/>